<feature type="domain" description="Integrase catalytic" evidence="1">
    <location>
        <begin position="55"/>
        <end position="138"/>
    </location>
</feature>
<keyword evidence="3" id="KW-1185">Reference proteome</keyword>
<dbReference type="InterPro" id="IPR001584">
    <property type="entry name" value="Integrase_cat-core"/>
</dbReference>
<dbReference type="SUPFAM" id="SSF53098">
    <property type="entry name" value="Ribonuclease H-like"/>
    <property type="match status" value="1"/>
</dbReference>
<sequence length="138" mass="15325">MNWPSISHNSSGFQASPTRLLMGVAKPRIRAQGGSSQLERAIESCAKPRSCCSDASTSPWISWSLPKTSSGCDAIMVIVDRLTKRAIFFPTITTAKATDIAEIFINEYVKDHDIPRPIVLDRDPKFTSESWTEVIRIL</sequence>
<dbReference type="PANTHER" id="PTHR35046:SF26">
    <property type="entry name" value="RNA-DIRECTED DNA POLYMERASE"/>
    <property type="match status" value="1"/>
</dbReference>
<dbReference type="InterPro" id="IPR036397">
    <property type="entry name" value="RNaseH_sf"/>
</dbReference>
<accession>A0AAV2ZB89</accession>
<dbReference type="GO" id="GO:0003676">
    <property type="term" value="F:nucleic acid binding"/>
    <property type="evidence" value="ECO:0007669"/>
    <property type="project" value="InterPro"/>
</dbReference>
<dbReference type="AlphaFoldDB" id="A0AAV2ZB89"/>
<dbReference type="PANTHER" id="PTHR35046">
    <property type="entry name" value="ZINC KNUCKLE (CCHC-TYPE) FAMILY PROTEIN"/>
    <property type="match status" value="1"/>
</dbReference>
<evidence type="ECO:0000259" key="1">
    <source>
        <dbReference type="PROSITE" id="PS50994"/>
    </source>
</evidence>
<comment type="caution">
    <text evidence="2">The sequence shown here is derived from an EMBL/GenBank/DDBJ whole genome shotgun (WGS) entry which is preliminary data.</text>
</comment>
<dbReference type="GO" id="GO:0015074">
    <property type="term" value="P:DNA integration"/>
    <property type="evidence" value="ECO:0007669"/>
    <property type="project" value="InterPro"/>
</dbReference>
<reference evidence="2" key="1">
    <citation type="submission" date="2022-11" db="EMBL/GenBank/DDBJ databases">
        <authorList>
            <person name="Morgan W.R."/>
            <person name="Tartar A."/>
        </authorList>
    </citation>
    <scope>NUCLEOTIDE SEQUENCE</scope>
    <source>
        <strain evidence="2">ARSEF 373</strain>
    </source>
</reference>
<evidence type="ECO:0000313" key="2">
    <source>
        <dbReference type="EMBL" id="DBA02734.1"/>
    </source>
</evidence>
<dbReference type="Proteomes" id="UP001146120">
    <property type="component" value="Unassembled WGS sequence"/>
</dbReference>
<organism evidence="2 3">
    <name type="scientific">Lagenidium giganteum</name>
    <dbReference type="NCBI Taxonomy" id="4803"/>
    <lineage>
        <taxon>Eukaryota</taxon>
        <taxon>Sar</taxon>
        <taxon>Stramenopiles</taxon>
        <taxon>Oomycota</taxon>
        <taxon>Peronosporomycetes</taxon>
        <taxon>Pythiales</taxon>
        <taxon>Pythiaceae</taxon>
    </lineage>
</organism>
<reference evidence="2" key="2">
    <citation type="journal article" date="2023" name="Microbiol Resour">
        <title>Decontamination and Annotation of the Draft Genome Sequence of the Oomycete Lagenidium giganteum ARSEF 373.</title>
        <authorList>
            <person name="Morgan W.R."/>
            <person name="Tartar A."/>
        </authorList>
    </citation>
    <scope>NUCLEOTIDE SEQUENCE</scope>
    <source>
        <strain evidence="2">ARSEF 373</strain>
    </source>
</reference>
<dbReference type="PROSITE" id="PS50994">
    <property type="entry name" value="INTEGRASE"/>
    <property type="match status" value="1"/>
</dbReference>
<name>A0AAV2ZB89_9STRA</name>
<dbReference type="InterPro" id="IPR012337">
    <property type="entry name" value="RNaseH-like_sf"/>
</dbReference>
<proteinExistence type="predicted"/>
<evidence type="ECO:0000313" key="3">
    <source>
        <dbReference type="Proteomes" id="UP001146120"/>
    </source>
</evidence>
<protein>
    <recommendedName>
        <fullName evidence="1">Integrase catalytic domain-containing protein</fullName>
    </recommendedName>
</protein>
<dbReference type="Gene3D" id="3.30.420.10">
    <property type="entry name" value="Ribonuclease H-like superfamily/Ribonuclease H"/>
    <property type="match status" value="1"/>
</dbReference>
<gene>
    <name evidence="2" type="ORF">N0F65_010662</name>
</gene>
<dbReference type="EMBL" id="DAKRPA010000027">
    <property type="protein sequence ID" value="DBA02734.1"/>
    <property type="molecule type" value="Genomic_DNA"/>
</dbReference>